<sequence length="166" mass="18053">MTTAYSTSALPPHGYSTLSTRHNVAPTYAHPTLSNARPTSLRLPQVQQKPFLPHPPEPRQTRTARYCISPSVCIERNTNAKTVLAVVGVGECDWRATKRAETPPASATKRVHTGRGRASQAQSVQDWRGEGCFVVGDGVVVRRSGELACHADMQEGSVEHEEVAIL</sequence>
<proteinExistence type="predicted"/>
<reference evidence="2 3" key="1">
    <citation type="submission" date="2016-05" db="EMBL/GenBank/DDBJ databases">
        <title>Comparative analysis of secretome profiles of manganese(II)-oxidizing ascomycete fungi.</title>
        <authorList>
            <consortium name="DOE Joint Genome Institute"/>
            <person name="Zeiner C.A."/>
            <person name="Purvine S.O."/>
            <person name="Zink E.M."/>
            <person name="Wu S."/>
            <person name="Pasa-Tolic L."/>
            <person name="Chaput D.L."/>
            <person name="Haridas S."/>
            <person name="Grigoriev I.V."/>
            <person name="Santelli C.M."/>
            <person name="Hansel C.M."/>
        </authorList>
    </citation>
    <scope>NUCLEOTIDE SEQUENCE [LARGE SCALE GENOMIC DNA]</scope>
    <source>
        <strain evidence="2 3">AP3s5-JAC2a</strain>
    </source>
</reference>
<gene>
    <name evidence="2" type="ORF">CC84DRAFT_183811</name>
</gene>
<dbReference type="EMBL" id="KV441548">
    <property type="protein sequence ID" value="OAG13150.1"/>
    <property type="molecule type" value="Genomic_DNA"/>
</dbReference>
<dbReference type="AlphaFoldDB" id="A0A177D1Y6"/>
<dbReference type="GeneID" id="28768980"/>
<feature type="region of interest" description="Disordered" evidence="1">
    <location>
        <begin position="1"/>
        <end position="20"/>
    </location>
</feature>
<organism evidence="2 3">
    <name type="scientific">Paraphaeosphaeria sporulosa</name>
    <dbReference type="NCBI Taxonomy" id="1460663"/>
    <lineage>
        <taxon>Eukaryota</taxon>
        <taxon>Fungi</taxon>
        <taxon>Dikarya</taxon>
        <taxon>Ascomycota</taxon>
        <taxon>Pezizomycotina</taxon>
        <taxon>Dothideomycetes</taxon>
        <taxon>Pleosporomycetidae</taxon>
        <taxon>Pleosporales</taxon>
        <taxon>Massarineae</taxon>
        <taxon>Didymosphaeriaceae</taxon>
        <taxon>Paraphaeosphaeria</taxon>
    </lineage>
</organism>
<accession>A0A177D1Y6</accession>
<evidence type="ECO:0000313" key="2">
    <source>
        <dbReference type="EMBL" id="OAG13150.1"/>
    </source>
</evidence>
<dbReference type="RefSeq" id="XP_018043515.1">
    <property type="nucleotide sequence ID" value="XM_018185494.1"/>
</dbReference>
<name>A0A177D1Y6_9PLEO</name>
<evidence type="ECO:0000313" key="3">
    <source>
        <dbReference type="Proteomes" id="UP000077069"/>
    </source>
</evidence>
<dbReference type="Proteomes" id="UP000077069">
    <property type="component" value="Unassembled WGS sequence"/>
</dbReference>
<keyword evidence="3" id="KW-1185">Reference proteome</keyword>
<feature type="region of interest" description="Disordered" evidence="1">
    <location>
        <begin position="100"/>
        <end position="122"/>
    </location>
</feature>
<dbReference type="InParanoid" id="A0A177D1Y6"/>
<protein>
    <submittedName>
        <fullName evidence="2">Uncharacterized protein</fullName>
    </submittedName>
</protein>
<evidence type="ECO:0000256" key="1">
    <source>
        <dbReference type="SAM" id="MobiDB-lite"/>
    </source>
</evidence>